<dbReference type="EMBL" id="CP138858">
    <property type="protein sequence ID" value="WPJ97102.1"/>
    <property type="molecule type" value="Genomic_DNA"/>
</dbReference>
<evidence type="ECO:0000256" key="3">
    <source>
        <dbReference type="ARBA" id="ARBA00023163"/>
    </source>
</evidence>
<organism evidence="5 6">
    <name type="scientific">Coraliomargarita algicola</name>
    <dbReference type="NCBI Taxonomy" id="3092156"/>
    <lineage>
        <taxon>Bacteria</taxon>
        <taxon>Pseudomonadati</taxon>
        <taxon>Verrucomicrobiota</taxon>
        <taxon>Opitutia</taxon>
        <taxon>Puniceicoccales</taxon>
        <taxon>Coraliomargaritaceae</taxon>
        <taxon>Coraliomargarita</taxon>
    </lineage>
</organism>
<dbReference type="InterPro" id="IPR010982">
    <property type="entry name" value="Lambda_DNA-bd_dom_sf"/>
</dbReference>
<dbReference type="PANTHER" id="PTHR30146:SF109">
    <property type="entry name" value="HTH-TYPE TRANSCRIPTIONAL REGULATOR GALS"/>
    <property type="match status" value="1"/>
</dbReference>
<dbReference type="GO" id="GO:0003677">
    <property type="term" value="F:DNA binding"/>
    <property type="evidence" value="ECO:0007669"/>
    <property type="project" value="UniProtKB-KW"/>
</dbReference>
<dbReference type="SMART" id="SM00354">
    <property type="entry name" value="HTH_LACI"/>
    <property type="match status" value="1"/>
</dbReference>
<name>A0ABZ0RQD0_9BACT</name>
<sequence length="344" mass="39663">MSRVSLKQIAEKAGVSRMTVSCALRNSPRVKAETAARIRAIADELGYAPDPRFAEHMARVRDTKQKALLPIAWINANAKQKAFREYEWLQPYFEGAQERCEELGYRLEEFWLRERDMSAERLSDIITHRGIRGVILTPTIPSITHLKLKWEAFSCVSIENAILSPRVHRVIPDSYYNILLAIKVLKRRGYKRIGLCMHHLESRRSNHAYLAALQLTQADMPSSARIPAHIFKSFEMPSFKKWLRQHKPDAIICHHSRMLHWLNELGYRVPEDIGVAHLATDKDCQDWAGIWQNKHHIGAQAVEQLVSMMQKRRTGIPEHPHEILIQGNWQNGTTLIPARGELLK</sequence>
<dbReference type="PROSITE" id="PS50932">
    <property type="entry name" value="HTH_LACI_2"/>
    <property type="match status" value="1"/>
</dbReference>
<dbReference type="InterPro" id="IPR046335">
    <property type="entry name" value="LacI/GalR-like_sensor"/>
</dbReference>
<keyword evidence="1" id="KW-0805">Transcription regulation</keyword>
<keyword evidence="6" id="KW-1185">Reference proteome</keyword>
<dbReference type="CDD" id="cd01392">
    <property type="entry name" value="HTH_LacI"/>
    <property type="match status" value="1"/>
</dbReference>
<dbReference type="Gene3D" id="3.40.50.2300">
    <property type="match status" value="2"/>
</dbReference>
<evidence type="ECO:0000313" key="6">
    <source>
        <dbReference type="Proteomes" id="UP001324993"/>
    </source>
</evidence>
<proteinExistence type="predicted"/>
<dbReference type="InterPro" id="IPR000843">
    <property type="entry name" value="HTH_LacI"/>
</dbReference>
<gene>
    <name evidence="5" type="ORF">SH580_05200</name>
</gene>
<reference evidence="5 6" key="1">
    <citation type="submission" date="2023-11" db="EMBL/GenBank/DDBJ databases">
        <title>Coraliomargarita sp. nov., isolated from marine algae.</title>
        <authorList>
            <person name="Lee J.K."/>
            <person name="Baek J.H."/>
            <person name="Kim J.M."/>
            <person name="Choi D.G."/>
            <person name="Jeon C.O."/>
        </authorList>
    </citation>
    <scope>NUCLEOTIDE SEQUENCE [LARGE SCALE GENOMIC DNA]</scope>
    <source>
        <strain evidence="5 6">J2-16</strain>
    </source>
</reference>
<evidence type="ECO:0000256" key="2">
    <source>
        <dbReference type="ARBA" id="ARBA00023125"/>
    </source>
</evidence>
<accession>A0ABZ0RQD0</accession>
<keyword evidence="2 5" id="KW-0238">DNA-binding</keyword>
<dbReference type="CDD" id="cd06267">
    <property type="entry name" value="PBP1_LacI_sugar_binding-like"/>
    <property type="match status" value="1"/>
</dbReference>
<keyword evidence="3" id="KW-0804">Transcription</keyword>
<dbReference type="RefSeq" id="WP_319833953.1">
    <property type="nucleotide sequence ID" value="NZ_CP138858.1"/>
</dbReference>
<dbReference type="PANTHER" id="PTHR30146">
    <property type="entry name" value="LACI-RELATED TRANSCRIPTIONAL REPRESSOR"/>
    <property type="match status" value="1"/>
</dbReference>
<evidence type="ECO:0000313" key="5">
    <source>
        <dbReference type="EMBL" id="WPJ97102.1"/>
    </source>
</evidence>
<protein>
    <submittedName>
        <fullName evidence="5">LacI family DNA-binding transcriptional regulator</fullName>
    </submittedName>
</protein>
<evidence type="ECO:0000256" key="1">
    <source>
        <dbReference type="ARBA" id="ARBA00023015"/>
    </source>
</evidence>
<dbReference type="InterPro" id="IPR028082">
    <property type="entry name" value="Peripla_BP_I"/>
</dbReference>
<evidence type="ECO:0000259" key="4">
    <source>
        <dbReference type="PROSITE" id="PS50932"/>
    </source>
</evidence>
<feature type="domain" description="HTH lacI-type" evidence="4">
    <location>
        <begin position="4"/>
        <end position="58"/>
    </location>
</feature>
<dbReference type="Pfam" id="PF00356">
    <property type="entry name" value="LacI"/>
    <property type="match status" value="1"/>
</dbReference>
<dbReference type="Pfam" id="PF13377">
    <property type="entry name" value="Peripla_BP_3"/>
    <property type="match status" value="1"/>
</dbReference>
<dbReference type="Gene3D" id="1.10.260.40">
    <property type="entry name" value="lambda repressor-like DNA-binding domains"/>
    <property type="match status" value="1"/>
</dbReference>
<dbReference type="SUPFAM" id="SSF53822">
    <property type="entry name" value="Periplasmic binding protein-like I"/>
    <property type="match status" value="1"/>
</dbReference>
<dbReference type="SUPFAM" id="SSF47413">
    <property type="entry name" value="lambda repressor-like DNA-binding domains"/>
    <property type="match status" value="1"/>
</dbReference>
<dbReference type="Proteomes" id="UP001324993">
    <property type="component" value="Chromosome"/>
</dbReference>